<evidence type="ECO:0000313" key="1">
    <source>
        <dbReference type="EMBL" id="SBQ79806.1"/>
    </source>
</evidence>
<proteinExistence type="predicted"/>
<gene>
    <name evidence="1" type="primary">Nfu_g_1_022357</name>
</gene>
<organism evidence="1">
    <name type="scientific">Nothobranchius korthausae</name>
    <dbReference type="NCBI Taxonomy" id="1143690"/>
    <lineage>
        <taxon>Eukaryota</taxon>
        <taxon>Metazoa</taxon>
        <taxon>Chordata</taxon>
        <taxon>Craniata</taxon>
        <taxon>Vertebrata</taxon>
        <taxon>Euteleostomi</taxon>
        <taxon>Actinopterygii</taxon>
        <taxon>Neopterygii</taxon>
        <taxon>Teleostei</taxon>
        <taxon>Neoteleostei</taxon>
        <taxon>Acanthomorphata</taxon>
        <taxon>Ovalentaria</taxon>
        <taxon>Atherinomorphae</taxon>
        <taxon>Cyprinodontiformes</taxon>
        <taxon>Nothobranchiidae</taxon>
        <taxon>Nothobranchius</taxon>
    </lineage>
</organism>
<protein>
    <submittedName>
        <fullName evidence="1">Uncharacterized protein</fullName>
    </submittedName>
</protein>
<sequence length="72" mass="7908">MDHGSQEDGDQTGDLLSEDAAADLLLHLLGDRRGPVTGGTLVEAHVKSLHAADPQQPLQRALRARWYRCCHH</sequence>
<dbReference type="AlphaFoldDB" id="A0A1A8H6F0"/>
<reference evidence="1" key="2">
    <citation type="submission" date="2016-06" db="EMBL/GenBank/DDBJ databases">
        <title>The genome of a short-lived fish provides insights into sex chromosome evolution and the genetic control of aging.</title>
        <authorList>
            <person name="Reichwald K."/>
            <person name="Felder M."/>
            <person name="Petzold A."/>
            <person name="Koch P."/>
            <person name="Groth M."/>
            <person name="Platzer M."/>
        </authorList>
    </citation>
    <scope>NUCLEOTIDE SEQUENCE</scope>
    <source>
        <tissue evidence="1">Brain</tissue>
    </source>
</reference>
<accession>A0A1A8H6F0</accession>
<reference evidence="1" key="1">
    <citation type="submission" date="2016-05" db="EMBL/GenBank/DDBJ databases">
        <authorList>
            <person name="Lavstsen T."/>
            <person name="Jespersen J.S."/>
        </authorList>
    </citation>
    <scope>NUCLEOTIDE SEQUENCE</scope>
    <source>
        <tissue evidence="1">Brain</tissue>
    </source>
</reference>
<feature type="non-terminal residue" evidence="1">
    <location>
        <position position="72"/>
    </location>
</feature>
<dbReference type="EMBL" id="HAEC01011589">
    <property type="protein sequence ID" value="SBQ79806.1"/>
    <property type="molecule type" value="Transcribed_RNA"/>
</dbReference>
<name>A0A1A8H6F0_9TELE</name>